<dbReference type="PANTHER" id="PTHR43563:SF14">
    <property type="entry name" value="AMINE OXIDASE"/>
    <property type="match status" value="1"/>
</dbReference>
<dbReference type="SUPFAM" id="SSF51905">
    <property type="entry name" value="FAD/NAD(P)-binding domain"/>
    <property type="match status" value="1"/>
</dbReference>
<dbReference type="InterPro" id="IPR036188">
    <property type="entry name" value="FAD/NAD-bd_sf"/>
</dbReference>
<dbReference type="GO" id="GO:0016491">
    <property type="term" value="F:oxidoreductase activity"/>
    <property type="evidence" value="ECO:0007669"/>
    <property type="project" value="InterPro"/>
</dbReference>
<dbReference type="Proteomes" id="UP000325307">
    <property type="component" value="Unassembled WGS sequence"/>
</dbReference>
<dbReference type="Gene3D" id="3.50.50.60">
    <property type="entry name" value="FAD/NAD(P)-binding domain"/>
    <property type="match status" value="2"/>
</dbReference>
<dbReference type="InterPro" id="IPR050703">
    <property type="entry name" value="Flavin_MAO"/>
</dbReference>
<comment type="caution">
    <text evidence="3">The sequence shown here is derived from an EMBL/GenBank/DDBJ whole genome shotgun (WGS) entry which is preliminary data.</text>
</comment>
<protein>
    <submittedName>
        <fullName evidence="3">Monoamine oxidase</fullName>
    </submittedName>
</protein>
<feature type="domain" description="Amine oxidase" evidence="2">
    <location>
        <begin position="17"/>
        <end position="110"/>
    </location>
</feature>
<gene>
    <name evidence="3" type="ORF">NCCP1664_23790</name>
</gene>
<dbReference type="AlphaFoldDB" id="A0A5A7NSI9"/>
<dbReference type="EMBL" id="BKDJ01000013">
    <property type="protein sequence ID" value="GER23884.1"/>
    <property type="molecule type" value="Genomic_DNA"/>
</dbReference>
<dbReference type="OrthoDB" id="337830at2"/>
<evidence type="ECO:0000256" key="1">
    <source>
        <dbReference type="ARBA" id="ARBA00005995"/>
    </source>
</evidence>
<feature type="domain" description="Amine oxidase" evidence="2">
    <location>
        <begin position="113"/>
        <end position="352"/>
    </location>
</feature>
<accession>A0A5A7NSI9</accession>
<dbReference type="PRINTS" id="PR00419">
    <property type="entry name" value="ADXRDTASE"/>
</dbReference>
<name>A0A5A7NSI9_9MICC</name>
<dbReference type="SUPFAM" id="SSF54373">
    <property type="entry name" value="FAD-linked reductases, C-terminal domain"/>
    <property type="match status" value="1"/>
</dbReference>
<reference evidence="3 4" key="1">
    <citation type="submission" date="2019-09" db="EMBL/GenBank/DDBJ databases">
        <title>Arthrobacter zafarii sp. nov., a moderately thermotolerant and halotolerant actinobacterium isolated from Cholistan desert soil of Pakistan.</title>
        <authorList>
            <person name="Amin A."/>
            <person name="Ahmed I."/>
            <person name="Khalid N."/>
            <person name="Schumann P."/>
            <person name="Busse H.J."/>
            <person name="Khan I.U."/>
            <person name="Li S."/>
            <person name="Li W.J."/>
        </authorList>
    </citation>
    <scope>NUCLEOTIDE SEQUENCE [LARGE SCALE GENOMIC DNA]</scope>
    <source>
        <strain evidence="3 4">NCCP-1664</strain>
    </source>
</reference>
<organism evidence="3 4">
    <name type="scientific">Zafaria cholistanensis</name>
    <dbReference type="NCBI Taxonomy" id="1682741"/>
    <lineage>
        <taxon>Bacteria</taxon>
        <taxon>Bacillati</taxon>
        <taxon>Actinomycetota</taxon>
        <taxon>Actinomycetes</taxon>
        <taxon>Micrococcales</taxon>
        <taxon>Micrococcaceae</taxon>
        <taxon>Zafaria</taxon>
    </lineage>
</organism>
<evidence type="ECO:0000313" key="4">
    <source>
        <dbReference type="Proteomes" id="UP000325307"/>
    </source>
</evidence>
<keyword evidence="4" id="KW-1185">Reference proteome</keyword>
<comment type="similarity">
    <text evidence="1">Belongs to the flavin monoamine oxidase family.</text>
</comment>
<dbReference type="Pfam" id="PF01593">
    <property type="entry name" value="Amino_oxidase"/>
    <property type="match status" value="2"/>
</dbReference>
<dbReference type="RefSeq" id="WP_149957486.1">
    <property type="nucleotide sequence ID" value="NZ_BKDJ01000013.1"/>
</dbReference>
<proteinExistence type="inferred from homology"/>
<evidence type="ECO:0000259" key="2">
    <source>
        <dbReference type="Pfam" id="PF01593"/>
    </source>
</evidence>
<dbReference type="PANTHER" id="PTHR43563">
    <property type="entry name" value="AMINE OXIDASE"/>
    <property type="match status" value="1"/>
</dbReference>
<evidence type="ECO:0000313" key="3">
    <source>
        <dbReference type="EMBL" id="GER23884.1"/>
    </source>
</evidence>
<sequence>MSTAHVTCDVVVIGAGIAGLAAADTLIRAGRTVTVLEGRDRVGGRTLSMDAGPGAIDLGATWFWANEPHIRALADQLGVGTFPQYLEGDALFEADGSGARRLTGNPIDVPSRRFHHGAQVLAHGLASRLTPGILRLGDPVSALTVTGDRVHVLARSGIHAARHVILALPPALTEEGISFDPPLPEEVRDIARNTMVWMGSTVKTVAVYEAPFWREHGLSGSAISYHGPFREVHDHAGPAGSFAALFGFAPAARFAGQDTADIEAAFRDQLVRMFGPAARNVREIQTVDWSREPFTTPSSPSHQASAAHYGSPAFQRPVHHRIHWASTETATECAGHLEGALRAAMQAAHTILNTPVSGQKTPTS</sequence>
<dbReference type="InterPro" id="IPR002937">
    <property type="entry name" value="Amino_oxidase"/>
</dbReference>